<gene>
    <name evidence="3" type="ORF">GCM10010238_11420</name>
</gene>
<reference evidence="3" key="2">
    <citation type="submission" date="2020-09" db="EMBL/GenBank/DDBJ databases">
        <authorList>
            <person name="Sun Q."/>
            <person name="Ohkuma M."/>
        </authorList>
    </citation>
    <scope>NUCLEOTIDE SEQUENCE</scope>
    <source>
        <strain evidence="3">JCM 4234</strain>
    </source>
</reference>
<sequence>MTRPVFRHVPFTIEQDRTAEPEYEARCVSGDGTECGAASGTHGGPGPVEEGRRGHTQESGHRRCRRAVGDHAVPRPAAGLSGPGRPADGEAS</sequence>
<evidence type="ECO:0000256" key="1">
    <source>
        <dbReference type="SAM" id="MobiDB-lite"/>
    </source>
</evidence>
<evidence type="ECO:0000313" key="4">
    <source>
        <dbReference type="Proteomes" id="UP000653493"/>
    </source>
</evidence>
<evidence type="ECO:0000259" key="2">
    <source>
        <dbReference type="Pfam" id="PF25232"/>
    </source>
</evidence>
<organism evidence="3 4">
    <name type="scientific">Streptomyces griseoviridis</name>
    <dbReference type="NCBI Taxonomy" id="45398"/>
    <lineage>
        <taxon>Bacteria</taxon>
        <taxon>Bacillati</taxon>
        <taxon>Actinomycetota</taxon>
        <taxon>Actinomycetes</taxon>
        <taxon>Kitasatosporales</taxon>
        <taxon>Streptomycetaceae</taxon>
        <taxon>Streptomyces</taxon>
    </lineage>
</organism>
<name>A0A918G9J0_STRGD</name>
<dbReference type="Proteomes" id="UP000653493">
    <property type="component" value="Unassembled WGS sequence"/>
</dbReference>
<keyword evidence="4" id="KW-1185">Reference proteome</keyword>
<feature type="region of interest" description="Disordered" evidence="1">
    <location>
        <begin position="34"/>
        <end position="92"/>
    </location>
</feature>
<protein>
    <recommendedName>
        <fullName evidence="2">DUF7848 domain-containing protein</fullName>
    </recommendedName>
</protein>
<accession>A0A918G9J0</accession>
<dbReference type="Pfam" id="PF25232">
    <property type="entry name" value="DUF7848"/>
    <property type="match status" value="1"/>
</dbReference>
<evidence type="ECO:0000313" key="3">
    <source>
        <dbReference type="EMBL" id="GGS24977.1"/>
    </source>
</evidence>
<comment type="caution">
    <text evidence="3">The sequence shown here is derived from an EMBL/GenBank/DDBJ whole genome shotgun (WGS) entry which is preliminary data.</text>
</comment>
<reference evidence="3" key="1">
    <citation type="journal article" date="2014" name="Int. J. Syst. Evol. Microbiol.">
        <title>Complete genome sequence of Corynebacterium casei LMG S-19264T (=DSM 44701T), isolated from a smear-ripened cheese.</title>
        <authorList>
            <consortium name="US DOE Joint Genome Institute (JGI-PGF)"/>
            <person name="Walter F."/>
            <person name="Albersmeier A."/>
            <person name="Kalinowski J."/>
            <person name="Ruckert C."/>
        </authorList>
    </citation>
    <scope>NUCLEOTIDE SEQUENCE</scope>
    <source>
        <strain evidence="3">JCM 4234</strain>
    </source>
</reference>
<dbReference type="EMBL" id="BMSL01000002">
    <property type="protein sequence ID" value="GGS24977.1"/>
    <property type="molecule type" value="Genomic_DNA"/>
</dbReference>
<feature type="domain" description="DUF7848" evidence="2">
    <location>
        <begin position="1"/>
        <end position="76"/>
    </location>
</feature>
<dbReference type="InterPro" id="IPR057170">
    <property type="entry name" value="DUF7848"/>
</dbReference>
<proteinExistence type="predicted"/>
<dbReference type="AlphaFoldDB" id="A0A918G9J0"/>
<feature type="compositionally biased region" description="Basic and acidic residues" evidence="1">
    <location>
        <begin position="49"/>
        <end position="73"/>
    </location>
</feature>